<dbReference type="PANTHER" id="PTHR10151">
    <property type="entry name" value="ECTONUCLEOTIDE PYROPHOSPHATASE/PHOSPHODIESTERASE"/>
    <property type="match status" value="1"/>
</dbReference>
<accession>A0AAD5UHF3</accession>
<dbReference type="Proteomes" id="UP001210925">
    <property type="component" value="Unassembled WGS sequence"/>
</dbReference>
<reference evidence="2" key="1">
    <citation type="submission" date="2020-05" db="EMBL/GenBank/DDBJ databases">
        <title>Phylogenomic resolution of chytrid fungi.</title>
        <authorList>
            <person name="Stajich J.E."/>
            <person name="Amses K."/>
            <person name="Simmons R."/>
            <person name="Seto K."/>
            <person name="Myers J."/>
            <person name="Bonds A."/>
            <person name="Quandt C.A."/>
            <person name="Barry K."/>
            <person name="Liu P."/>
            <person name="Grigoriev I."/>
            <person name="Longcore J.E."/>
            <person name="James T.Y."/>
        </authorList>
    </citation>
    <scope>NUCLEOTIDE SEQUENCE</scope>
    <source>
        <strain evidence="2">PLAUS21</strain>
    </source>
</reference>
<protein>
    <recommendedName>
        <fullName evidence="4">Alkaline phosphatase family protein</fullName>
    </recommendedName>
</protein>
<dbReference type="GO" id="GO:0009141">
    <property type="term" value="P:nucleoside triphosphate metabolic process"/>
    <property type="evidence" value="ECO:0007669"/>
    <property type="project" value="TreeGrafter"/>
</dbReference>
<comment type="caution">
    <text evidence="2">The sequence shown here is derived from an EMBL/GenBank/DDBJ whole genome shotgun (WGS) entry which is preliminary data.</text>
</comment>
<evidence type="ECO:0000313" key="2">
    <source>
        <dbReference type="EMBL" id="KAJ3255774.1"/>
    </source>
</evidence>
<evidence type="ECO:0008006" key="4">
    <source>
        <dbReference type="Google" id="ProtNLM"/>
    </source>
</evidence>
<dbReference type="CDD" id="cd16018">
    <property type="entry name" value="Enpp"/>
    <property type="match status" value="1"/>
</dbReference>
<keyword evidence="1" id="KW-0812">Transmembrane</keyword>
<dbReference type="InterPro" id="IPR017850">
    <property type="entry name" value="Alkaline_phosphatase_core_sf"/>
</dbReference>
<dbReference type="Gene3D" id="3.40.720.10">
    <property type="entry name" value="Alkaline Phosphatase, subunit A"/>
    <property type="match status" value="1"/>
</dbReference>
<keyword evidence="3" id="KW-1185">Reference proteome</keyword>
<dbReference type="GO" id="GO:0047429">
    <property type="term" value="F:nucleoside triphosphate diphosphatase activity"/>
    <property type="evidence" value="ECO:0007669"/>
    <property type="project" value="TreeGrafter"/>
</dbReference>
<dbReference type="AlphaFoldDB" id="A0AAD5UHF3"/>
<dbReference type="Gene3D" id="3.30.1360.180">
    <property type="match status" value="1"/>
</dbReference>
<feature type="transmembrane region" description="Helical" evidence="1">
    <location>
        <begin position="27"/>
        <end position="43"/>
    </location>
</feature>
<keyword evidence="1" id="KW-0472">Membrane</keyword>
<dbReference type="PANTHER" id="PTHR10151:SF120">
    <property type="entry name" value="BIS(5'-ADENOSYL)-TRIPHOSPHATASE"/>
    <property type="match status" value="1"/>
</dbReference>
<dbReference type="GO" id="GO:0017111">
    <property type="term" value="F:ribonucleoside triphosphate phosphatase activity"/>
    <property type="evidence" value="ECO:0007669"/>
    <property type="project" value="TreeGrafter"/>
</dbReference>
<dbReference type="EMBL" id="JADGKB010000060">
    <property type="protein sequence ID" value="KAJ3255774.1"/>
    <property type="molecule type" value="Genomic_DNA"/>
</dbReference>
<dbReference type="SUPFAM" id="SSF53649">
    <property type="entry name" value="Alkaline phosphatase-like"/>
    <property type="match status" value="1"/>
</dbReference>
<name>A0AAD5UHF3_9FUNG</name>
<gene>
    <name evidence="2" type="ORF">HK103_006032</name>
</gene>
<proteinExistence type="predicted"/>
<dbReference type="Pfam" id="PF01663">
    <property type="entry name" value="Phosphodiest"/>
    <property type="match status" value="1"/>
</dbReference>
<evidence type="ECO:0000313" key="3">
    <source>
        <dbReference type="Proteomes" id="UP001210925"/>
    </source>
</evidence>
<keyword evidence="1" id="KW-1133">Transmembrane helix</keyword>
<organism evidence="2 3">
    <name type="scientific">Boothiomyces macroporosus</name>
    <dbReference type="NCBI Taxonomy" id="261099"/>
    <lineage>
        <taxon>Eukaryota</taxon>
        <taxon>Fungi</taxon>
        <taxon>Fungi incertae sedis</taxon>
        <taxon>Chytridiomycota</taxon>
        <taxon>Chytridiomycota incertae sedis</taxon>
        <taxon>Chytridiomycetes</taxon>
        <taxon>Rhizophydiales</taxon>
        <taxon>Terramycetaceae</taxon>
        <taxon>Boothiomyces</taxon>
    </lineage>
</organism>
<dbReference type="InterPro" id="IPR002591">
    <property type="entry name" value="Phosphodiest/P_Trfase"/>
</dbReference>
<sequence>MHLGQVEAELIYESHQLTKQRRSIRKYIYGLMAFILGGSLIAYRCQKVDRPLVILVSLDGTRPEYLQRGLTPNLNKIGSGGYMSDMIPVFPSITFPNHYSLATGLIVGNVFYDPVLNDTFVYTDPVKNSESKWWNGEPIWITAVKNGLKSAVCFWPGSEAPVKGLYATYWKKFNQSTTIDEKLGIIFNWIDLPPSQRPSIISVYFPDIDHSGHVAGPNSEMVNNTLMEIDNGFGKLMQGLVDRDIQSSTEIVVVSDHGMGSTDPTKVIYMDDLVPEGDYDVIYNGVLVYLYPKDKTKTVEIAEKFKQEAKASGNFRIWLKEEIPYDVHYNSTRVGPILLIPEREWNFVFRSSYNPENPPFPKGS</sequence>
<evidence type="ECO:0000256" key="1">
    <source>
        <dbReference type="SAM" id="Phobius"/>
    </source>
</evidence>